<keyword evidence="2" id="KW-0521">NADP</keyword>
<dbReference type="EMBL" id="JAJJMA010080207">
    <property type="protein sequence ID" value="MCL7028494.1"/>
    <property type="molecule type" value="Genomic_DNA"/>
</dbReference>
<name>A0AA41RX48_PAPNU</name>
<dbReference type="InterPro" id="IPR036291">
    <property type="entry name" value="NAD(P)-bd_dom_sf"/>
</dbReference>
<keyword evidence="5" id="KW-1185">Reference proteome</keyword>
<keyword evidence="3" id="KW-0560">Oxidoreductase</keyword>
<dbReference type="PRINTS" id="PR00081">
    <property type="entry name" value="GDHRDH"/>
</dbReference>
<evidence type="ECO:0000313" key="5">
    <source>
        <dbReference type="Proteomes" id="UP001177140"/>
    </source>
</evidence>
<dbReference type="Proteomes" id="UP001177140">
    <property type="component" value="Unassembled WGS sequence"/>
</dbReference>
<comment type="similarity">
    <text evidence="1">Belongs to the short-chain dehydrogenases/reductases (SDR) family.</text>
</comment>
<evidence type="ECO:0000256" key="2">
    <source>
        <dbReference type="ARBA" id="ARBA00022857"/>
    </source>
</evidence>
<sequence length="125" mass="13935">NISNVTALDILGDVEALSEERIDTVVNMFLKDFKEDLIETKGWPNYVTAYKISKTCLNAYTRILAKRFAQFRVNSVCPGFVKSDFNCNIGIFTVEEGAKHAVTIALLPEDGPSGCFYERAQLSAF</sequence>
<dbReference type="GO" id="GO:0016491">
    <property type="term" value="F:oxidoreductase activity"/>
    <property type="evidence" value="ECO:0007669"/>
    <property type="project" value="UniProtKB-KW"/>
</dbReference>
<dbReference type="GO" id="GO:0016020">
    <property type="term" value="C:membrane"/>
    <property type="evidence" value="ECO:0007669"/>
    <property type="project" value="TreeGrafter"/>
</dbReference>
<evidence type="ECO:0000256" key="3">
    <source>
        <dbReference type="ARBA" id="ARBA00023002"/>
    </source>
</evidence>
<dbReference type="PANTHER" id="PTHR43490:SF131">
    <property type="entry name" value="SALUTARIDINE REDUCTASE-LIKE ISOFORM X2"/>
    <property type="match status" value="1"/>
</dbReference>
<proteinExistence type="inferred from homology"/>
<dbReference type="PANTHER" id="PTHR43490">
    <property type="entry name" value="(+)-NEOMENTHOL DEHYDROGENASE"/>
    <property type="match status" value="1"/>
</dbReference>
<dbReference type="AlphaFoldDB" id="A0AA41RX48"/>
<gene>
    <name evidence="4" type="ORF">MKW94_011301</name>
</gene>
<dbReference type="SUPFAM" id="SSF51735">
    <property type="entry name" value="NAD(P)-binding Rossmann-fold domains"/>
    <property type="match status" value="1"/>
</dbReference>
<feature type="non-terminal residue" evidence="4">
    <location>
        <position position="1"/>
    </location>
</feature>
<dbReference type="InterPro" id="IPR002347">
    <property type="entry name" value="SDR_fam"/>
</dbReference>
<reference evidence="4" key="1">
    <citation type="submission" date="2022-03" db="EMBL/GenBank/DDBJ databases">
        <title>A functionally conserved STORR gene fusion in Papaver species that diverged 16.8 million years ago.</title>
        <authorList>
            <person name="Catania T."/>
        </authorList>
    </citation>
    <scope>NUCLEOTIDE SEQUENCE</scope>
    <source>
        <strain evidence="4">S-191538</strain>
    </source>
</reference>
<evidence type="ECO:0008006" key="6">
    <source>
        <dbReference type="Google" id="ProtNLM"/>
    </source>
</evidence>
<evidence type="ECO:0000256" key="1">
    <source>
        <dbReference type="ARBA" id="ARBA00006484"/>
    </source>
</evidence>
<accession>A0AA41RX48</accession>
<dbReference type="Gene3D" id="3.40.50.720">
    <property type="entry name" value="NAD(P)-binding Rossmann-like Domain"/>
    <property type="match status" value="1"/>
</dbReference>
<comment type="caution">
    <text evidence="4">The sequence shown here is derived from an EMBL/GenBank/DDBJ whole genome shotgun (WGS) entry which is preliminary data.</text>
</comment>
<protein>
    <recommendedName>
        <fullName evidence="6">(+)-neomenthol dehydrogenase</fullName>
    </recommendedName>
</protein>
<organism evidence="4 5">
    <name type="scientific">Papaver nudicaule</name>
    <name type="common">Iceland poppy</name>
    <dbReference type="NCBI Taxonomy" id="74823"/>
    <lineage>
        <taxon>Eukaryota</taxon>
        <taxon>Viridiplantae</taxon>
        <taxon>Streptophyta</taxon>
        <taxon>Embryophyta</taxon>
        <taxon>Tracheophyta</taxon>
        <taxon>Spermatophyta</taxon>
        <taxon>Magnoliopsida</taxon>
        <taxon>Ranunculales</taxon>
        <taxon>Papaveraceae</taxon>
        <taxon>Papaveroideae</taxon>
        <taxon>Papaver</taxon>
    </lineage>
</organism>
<dbReference type="Pfam" id="PF13561">
    <property type="entry name" value="adh_short_C2"/>
    <property type="match status" value="1"/>
</dbReference>
<evidence type="ECO:0000313" key="4">
    <source>
        <dbReference type="EMBL" id="MCL7028494.1"/>
    </source>
</evidence>